<protein>
    <submittedName>
        <fullName evidence="1">Uncharacterized protein</fullName>
    </submittedName>
</protein>
<accession>A0ABQ6BIF1</accession>
<dbReference type="Proteomes" id="UP001156905">
    <property type="component" value="Unassembled WGS sequence"/>
</dbReference>
<reference evidence="2" key="1">
    <citation type="journal article" date="2019" name="Int. J. Syst. Evol. Microbiol.">
        <title>The Global Catalogue of Microorganisms (GCM) 10K type strain sequencing project: providing services to taxonomists for standard genome sequencing and annotation.</title>
        <authorList>
            <consortium name="The Broad Institute Genomics Platform"/>
            <consortium name="The Broad Institute Genome Sequencing Center for Infectious Disease"/>
            <person name="Wu L."/>
            <person name="Ma J."/>
        </authorList>
    </citation>
    <scope>NUCLEOTIDE SEQUENCE [LARGE SCALE GENOMIC DNA]</scope>
    <source>
        <strain evidence="2">NBRC 102520</strain>
    </source>
</reference>
<evidence type="ECO:0000313" key="2">
    <source>
        <dbReference type="Proteomes" id="UP001156905"/>
    </source>
</evidence>
<dbReference type="EMBL" id="BSOW01000104">
    <property type="protein sequence ID" value="GLR92361.1"/>
    <property type="molecule type" value="Genomic_DNA"/>
</dbReference>
<gene>
    <name evidence="1" type="ORF">GCM10007857_90890</name>
</gene>
<keyword evidence="2" id="KW-1185">Reference proteome</keyword>
<sequence>MRVKTKVHFTDDSGRSDYTFVEYLVRVPEEASHKRGYLTAEALKTTGSILESTGAADLSPPSSSLCPSYAKALARFA</sequence>
<name>A0ABQ6BIF1_9BRAD</name>
<proteinExistence type="predicted"/>
<evidence type="ECO:0000313" key="1">
    <source>
        <dbReference type="EMBL" id="GLR92361.1"/>
    </source>
</evidence>
<comment type="caution">
    <text evidence="1">The sequence shown here is derived from an EMBL/GenBank/DDBJ whole genome shotgun (WGS) entry which is preliminary data.</text>
</comment>
<organism evidence="1 2">
    <name type="scientific">Bradyrhizobium iriomotense</name>
    <dbReference type="NCBI Taxonomy" id="441950"/>
    <lineage>
        <taxon>Bacteria</taxon>
        <taxon>Pseudomonadati</taxon>
        <taxon>Pseudomonadota</taxon>
        <taxon>Alphaproteobacteria</taxon>
        <taxon>Hyphomicrobiales</taxon>
        <taxon>Nitrobacteraceae</taxon>
        <taxon>Bradyrhizobium</taxon>
    </lineage>
</organism>